<sequence length="51" mass="5703">MMSLLPIASHHSTTLRNVPPLRSPRYHTTTLRFGHLRLDPAATNPSMHLAS</sequence>
<proteinExistence type="predicted"/>
<evidence type="ECO:0000256" key="1">
    <source>
        <dbReference type="SAM" id="MobiDB-lite"/>
    </source>
</evidence>
<dbReference type="EMBL" id="GBRH01252544">
    <property type="protein sequence ID" value="JAD45351.1"/>
    <property type="molecule type" value="Transcribed_RNA"/>
</dbReference>
<evidence type="ECO:0000313" key="2">
    <source>
        <dbReference type="EMBL" id="JAD45351.1"/>
    </source>
</evidence>
<reference evidence="2" key="2">
    <citation type="journal article" date="2015" name="Data Brief">
        <title>Shoot transcriptome of the giant reed, Arundo donax.</title>
        <authorList>
            <person name="Barrero R.A."/>
            <person name="Guerrero F.D."/>
            <person name="Moolhuijzen P."/>
            <person name="Goolsby J.A."/>
            <person name="Tidwell J."/>
            <person name="Bellgard S.E."/>
            <person name="Bellgard M.I."/>
        </authorList>
    </citation>
    <scope>NUCLEOTIDE SEQUENCE</scope>
    <source>
        <tissue evidence="2">Shoot tissue taken approximately 20 cm above the soil surface</tissue>
    </source>
</reference>
<protein>
    <submittedName>
        <fullName evidence="2">Uncharacterized protein</fullName>
    </submittedName>
</protein>
<feature type="region of interest" description="Disordered" evidence="1">
    <location>
        <begin position="1"/>
        <end position="26"/>
    </location>
</feature>
<organism evidence="2">
    <name type="scientific">Arundo donax</name>
    <name type="common">Giant reed</name>
    <name type="synonym">Donax arundinaceus</name>
    <dbReference type="NCBI Taxonomy" id="35708"/>
    <lineage>
        <taxon>Eukaryota</taxon>
        <taxon>Viridiplantae</taxon>
        <taxon>Streptophyta</taxon>
        <taxon>Embryophyta</taxon>
        <taxon>Tracheophyta</taxon>
        <taxon>Spermatophyta</taxon>
        <taxon>Magnoliopsida</taxon>
        <taxon>Liliopsida</taxon>
        <taxon>Poales</taxon>
        <taxon>Poaceae</taxon>
        <taxon>PACMAD clade</taxon>
        <taxon>Arundinoideae</taxon>
        <taxon>Arundineae</taxon>
        <taxon>Arundo</taxon>
    </lineage>
</organism>
<reference evidence="2" key="1">
    <citation type="submission" date="2014-09" db="EMBL/GenBank/DDBJ databases">
        <authorList>
            <person name="Magalhaes I.L.F."/>
            <person name="Oliveira U."/>
            <person name="Santos F.R."/>
            <person name="Vidigal T.H.D.A."/>
            <person name="Brescovit A.D."/>
            <person name="Santos A.J."/>
        </authorList>
    </citation>
    <scope>NUCLEOTIDE SEQUENCE</scope>
    <source>
        <tissue evidence="2">Shoot tissue taken approximately 20 cm above the soil surface</tissue>
    </source>
</reference>
<name>A0A0A9A2M9_ARUDO</name>
<dbReference type="AlphaFoldDB" id="A0A0A9A2M9"/>
<accession>A0A0A9A2M9</accession>